<keyword evidence="2" id="KW-1185">Reference proteome</keyword>
<accession>A0A7L4ZWB9</accession>
<evidence type="ECO:0000313" key="2">
    <source>
        <dbReference type="Proteomes" id="UP000326380"/>
    </source>
</evidence>
<reference evidence="1 2" key="1">
    <citation type="submission" date="2019-09" db="EMBL/GenBank/DDBJ databases">
        <title>Genome sequence of Hymenobacter sp. M3.</title>
        <authorList>
            <person name="Srinivasan S."/>
        </authorList>
    </citation>
    <scope>NUCLEOTIDE SEQUENCE [LARGE SCALE GENOMIC DNA]</scope>
    <source>
        <strain evidence="1 2">M3</strain>
    </source>
</reference>
<dbReference type="EMBL" id="VTWU01000001">
    <property type="protein sequence ID" value="KAA9339744.1"/>
    <property type="molecule type" value="Genomic_DNA"/>
</dbReference>
<gene>
    <name evidence="1" type="ORF">F0P96_03765</name>
</gene>
<dbReference type="Proteomes" id="UP000326380">
    <property type="component" value="Unassembled WGS sequence"/>
</dbReference>
<protein>
    <submittedName>
        <fullName evidence="1">Uncharacterized protein</fullName>
    </submittedName>
</protein>
<name>A0A7L4ZWB9_9BACT</name>
<dbReference type="AlphaFoldDB" id="A0A7L4ZWB9"/>
<evidence type="ECO:0000313" key="1">
    <source>
        <dbReference type="EMBL" id="KAA9339744.1"/>
    </source>
</evidence>
<proteinExistence type="predicted"/>
<organism evidence="1 2">
    <name type="scientific">Hymenobacter busanensis</name>
    <dbReference type="NCBI Taxonomy" id="2607656"/>
    <lineage>
        <taxon>Bacteria</taxon>
        <taxon>Pseudomonadati</taxon>
        <taxon>Bacteroidota</taxon>
        <taxon>Cytophagia</taxon>
        <taxon>Cytophagales</taxon>
        <taxon>Hymenobacteraceae</taxon>
        <taxon>Hymenobacter</taxon>
    </lineage>
</organism>
<dbReference type="RefSeq" id="WP_151077400.1">
    <property type="nucleotide sequence ID" value="NZ_CP047647.1"/>
</dbReference>
<sequence>MLHFFKRLWGSGAPVAWKPLQRSASELRAYARWVHARTYLNWLGPYFKAYHYAKAGLPTAHGNLRAQLLQECSHRGAVLLYDPQIGPENFRHLFDLIRDRVQALGYHLASSDLRIRQHPRYTEAIAKHFLKPLPTDCPETGRCQQRFGTIAVDLVTLNGLPGFIRVMANVIDDGMFCPAFSFDELMEAVFNVQEEPRTSQA</sequence>
<comment type="caution">
    <text evidence="1">The sequence shown here is derived from an EMBL/GenBank/DDBJ whole genome shotgun (WGS) entry which is preliminary data.</text>
</comment>